<protein>
    <submittedName>
        <fullName evidence="2">Uncharacterized protein</fullName>
    </submittedName>
</protein>
<feature type="region of interest" description="Disordered" evidence="1">
    <location>
        <begin position="1"/>
        <end position="28"/>
    </location>
</feature>
<dbReference type="Proteomes" id="UP000030645">
    <property type="component" value="Unassembled WGS sequence"/>
</dbReference>
<accession>W9RUX5</accession>
<evidence type="ECO:0000256" key="1">
    <source>
        <dbReference type="SAM" id="MobiDB-lite"/>
    </source>
</evidence>
<organism evidence="2 3">
    <name type="scientific">Morus notabilis</name>
    <dbReference type="NCBI Taxonomy" id="981085"/>
    <lineage>
        <taxon>Eukaryota</taxon>
        <taxon>Viridiplantae</taxon>
        <taxon>Streptophyta</taxon>
        <taxon>Embryophyta</taxon>
        <taxon>Tracheophyta</taxon>
        <taxon>Spermatophyta</taxon>
        <taxon>Magnoliopsida</taxon>
        <taxon>eudicotyledons</taxon>
        <taxon>Gunneridae</taxon>
        <taxon>Pentapetalae</taxon>
        <taxon>rosids</taxon>
        <taxon>fabids</taxon>
        <taxon>Rosales</taxon>
        <taxon>Moraceae</taxon>
        <taxon>Moreae</taxon>
        <taxon>Morus</taxon>
    </lineage>
</organism>
<keyword evidence="3" id="KW-1185">Reference proteome</keyword>
<evidence type="ECO:0000313" key="3">
    <source>
        <dbReference type="Proteomes" id="UP000030645"/>
    </source>
</evidence>
<dbReference type="AlphaFoldDB" id="W9RUX5"/>
<proteinExistence type="predicted"/>
<sequence>MDSCNNAADLGGWRRPRGGKINGNDDDKQDDTIFEILIQVSVKIVWPGRGGGEGRYSGTCYG</sequence>
<gene>
    <name evidence="2" type="ORF">L484_026230</name>
</gene>
<dbReference type="EMBL" id="KE344648">
    <property type="protein sequence ID" value="EXB74533.1"/>
    <property type="molecule type" value="Genomic_DNA"/>
</dbReference>
<evidence type="ECO:0000313" key="2">
    <source>
        <dbReference type="EMBL" id="EXB74533.1"/>
    </source>
</evidence>
<reference evidence="3" key="1">
    <citation type="submission" date="2013-01" db="EMBL/GenBank/DDBJ databases">
        <title>Draft Genome Sequence of a Mulberry Tree, Morus notabilis C.K. Schneid.</title>
        <authorList>
            <person name="He N."/>
            <person name="Zhao S."/>
        </authorList>
    </citation>
    <scope>NUCLEOTIDE SEQUENCE</scope>
</reference>
<name>W9RUX5_9ROSA</name>